<dbReference type="EMBL" id="JAPDIA010000009">
    <property type="protein sequence ID" value="MDG0813844.1"/>
    <property type="molecule type" value="Genomic_DNA"/>
</dbReference>
<sequence length="69" mass="6867">MVSSIAAALPASGAMLTGFAAGVATPATLKPIVCAAALFNLRFAVAMPFANVTPIVFGPVVKSVPLKLP</sequence>
<comment type="caution">
    <text evidence="2">The sequence shown here is derived from an EMBL/GenBank/DDBJ whole genome shotgun (WGS) entry which is preliminary data.</text>
</comment>
<feature type="signal peptide" evidence="1">
    <location>
        <begin position="1"/>
        <end position="20"/>
    </location>
</feature>
<dbReference type="AlphaFoldDB" id="A0A9X4KYS4"/>
<dbReference type="RefSeq" id="WP_277538294.1">
    <property type="nucleotide sequence ID" value="NZ_JAPDIA010000009.1"/>
</dbReference>
<gene>
    <name evidence="2" type="ORF">OMP40_34610</name>
</gene>
<feature type="chain" id="PRO_5040858916" evidence="1">
    <location>
        <begin position="21"/>
        <end position="69"/>
    </location>
</feature>
<evidence type="ECO:0000313" key="2">
    <source>
        <dbReference type="EMBL" id="MDG0813844.1"/>
    </source>
</evidence>
<accession>A0A9X4KYS4</accession>
<name>A0A9X4KYS4_9BACL</name>
<keyword evidence="3" id="KW-1185">Reference proteome</keyword>
<evidence type="ECO:0000256" key="1">
    <source>
        <dbReference type="SAM" id="SignalP"/>
    </source>
</evidence>
<dbReference type="Proteomes" id="UP001153404">
    <property type="component" value="Unassembled WGS sequence"/>
</dbReference>
<evidence type="ECO:0000313" key="3">
    <source>
        <dbReference type="Proteomes" id="UP001153404"/>
    </source>
</evidence>
<keyword evidence="1" id="KW-0732">Signal</keyword>
<organism evidence="2 3">
    <name type="scientific">Cohnella rhizosphaerae</name>
    <dbReference type="NCBI Taxonomy" id="1457232"/>
    <lineage>
        <taxon>Bacteria</taxon>
        <taxon>Bacillati</taxon>
        <taxon>Bacillota</taxon>
        <taxon>Bacilli</taxon>
        <taxon>Bacillales</taxon>
        <taxon>Paenibacillaceae</taxon>
        <taxon>Cohnella</taxon>
    </lineage>
</organism>
<reference evidence="2" key="1">
    <citation type="submission" date="2022-10" db="EMBL/GenBank/DDBJ databases">
        <title>Comparative genomic analysis of Cohnella hashimotonis sp. nov., isolated from the International Space Station.</title>
        <authorList>
            <person name="Simpson A."/>
            <person name="Venkateswaran K."/>
        </authorList>
    </citation>
    <scope>NUCLEOTIDE SEQUENCE</scope>
    <source>
        <strain evidence="2">DSM 28161</strain>
    </source>
</reference>
<proteinExistence type="predicted"/>
<protein>
    <submittedName>
        <fullName evidence="2">Uncharacterized protein</fullName>
    </submittedName>
</protein>